<feature type="transmembrane region" description="Helical" evidence="1">
    <location>
        <begin position="16"/>
        <end position="35"/>
    </location>
</feature>
<reference evidence="2" key="1">
    <citation type="submission" date="2018-05" db="EMBL/GenBank/DDBJ databases">
        <authorList>
            <person name="Lanie J.A."/>
            <person name="Ng W.-L."/>
            <person name="Kazmierczak K.M."/>
            <person name="Andrzejewski T.M."/>
            <person name="Davidsen T.M."/>
            <person name="Wayne K.J."/>
            <person name="Tettelin H."/>
            <person name="Glass J.I."/>
            <person name="Rusch D."/>
            <person name="Podicherti R."/>
            <person name="Tsui H.-C.T."/>
            <person name="Winkler M.E."/>
        </authorList>
    </citation>
    <scope>NUCLEOTIDE SEQUENCE</scope>
</reference>
<feature type="non-terminal residue" evidence="2">
    <location>
        <position position="1"/>
    </location>
</feature>
<organism evidence="2">
    <name type="scientific">marine metagenome</name>
    <dbReference type="NCBI Taxonomy" id="408172"/>
    <lineage>
        <taxon>unclassified sequences</taxon>
        <taxon>metagenomes</taxon>
        <taxon>ecological metagenomes</taxon>
    </lineage>
</organism>
<dbReference type="EMBL" id="UINC01003898">
    <property type="protein sequence ID" value="SVA10162.1"/>
    <property type="molecule type" value="Genomic_DNA"/>
</dbReference>
<proteinExistence type="predicted"/>
<accession>A0A381T1S3</accession>
<keyword evidence="1" id="KW-1133">Transmembrane helix</keyword>
<evidence type="ECO:0000313" key="2">
    <source>
        <dbReference type="EMBL" id="SVA10162.1"/>
    </source>
</evidence>
<keyword evidence="1" id="KW-0472">Membrane</keyword>
<sequence>VATVAVLRSSNTTPEATILVSLAIGAAAFCGLALLRTLWPLVAVDFEVESNAVSNRTRVAVEREKQLVLRSIKELEFDRAMGKVAEEDFQEMTNRLRARAISFMRQLDSDTPGYSESIEQELQSRLAAHPVSAGTPNQPSKAVGGECSCEVCATVNDADARFCKYCGASL</sequence>
<dbReference type="AlphaFoldDB" id="A0A381T1S3"/>
<gene>
    <name evidence="2" type="ORF">METZ01_LOCUS63016</name>
</gene>
<evidence type="ECO:0008006" key="3">
    <source>
        <dbReference type="Google" id="ProtNLM"/>
    </source>
</evidence>
<protein>
    <recommendedName>
        <fullName evidence="3">Zinc-ribbon domain-containing protein</fullName>
    </recommendedName>
</protein>
<keyword evidence="1" id="KW-0812">Transmembrane</keyword>
<evidence type="ECO:0000256" key="1">
    <source>
        <dbReference type="SAM" id="Phobius"/>
    </source>
</evidence>
<name>A0A381T1S3_9ZZZZ</name>